<name>A0A0K1JF88_9MICO</name>
<dbReference type="PANTHER" id="PTHR40260">
    <property type="entry name" value="BLR8190 PROTEIN"/>
    <property type="match status" value="1"/>
</dbReference>
<dbReference type="KEGG" id="lmoi:VV02_05040"/>
<reference evidence="2 3" key="1">
    <citation type="submission" date="2015-03" db="EMBL/GenBank/DDBJ databases">
        <title>Luteipulveratus halotolerans sp. nov., a novel actinobacterium (Dermacoccaceae) from Sarawak, Malaysia.</title>
        <authorList>
            <person name="Juboi H."/>
            <person name="Basik A."/>
            <person name="Shamsul S.S."/>
            <person name="Arnold P."/>
            <person name="Schmitt E.K."/>
            <person name="Sanglier J.-J."/>
            <person name="Yeo T."/>
        </authorList>
    </citation>
    <scope>NUCLEOTIDE SEQUENCE [LARGE SCALE GENOMIC DNA]</scope>
    <source>
        <strain evidence="2 3">MN07-A0370</strain>
    </source>
</reference>
<dbReference type="GO" id="GO:0016491">
    <property type="term" value="F:oxidoreductase activity"/>
    <property type="evidence" value="ECO:0007669"/>
    <property type="project" value="InterPro"/>
</dbReference>
<dbReference type="STRING" id="571913.VV02_05040"/>
<evidence type="ECO:0000313" key="3">
    <source>
        <dbReference type="Proteomes" id="UP000066480"/>
    </source>
</evidence>
<dbReference type="PANTHER" id="PTHR40260:SF2">
    <property type="entry name" value="BLR8190 PROTEIN"/>
    <property type="match status" value="1"/>
</dbReference>
<dbReference type="OrthoDB" id="5343971at2"/>
<keyword evidence="3" id="KW-1185">Reference proteome</keyword>
<organism evidence="2 3">
    <name type="scientific">Luteipulveratus mongoliensis</name>
    <dbReference type="NCBI Taxonomy" id="571913"/>
    <lineage>
        <taxon>Bacteria</taxon>
        <taxon>Bacillati</taxon>
        <taxon>Actinomycetota</taxon>
        <taxon>Actinomycetes</taxon>
        <taxon>Micrococcales</taxon>
        <taxon>Dermacoccaceae</taxon>
        <taxon>Luteipulveratus</taxon>
    </lineage>
</organism>
<evidence type="ECO:0000313" key="2">
    <source>
        <dbReference type="EMBL" id="AKU15379.1"/>
    </source>
</evidence>
<dbReference type="EMBL" id="CP011112">
    <property type="protein sequence ID" value="AKU15379.1"/>
    <property type="molecule type" value="Genomic_DNA"/>
</dbReference>
<proteinExistence type="predicted"/>
<dbReference type="InterPro" id="IPR011008">
    <property type="entry name" value="Dimeric_a/b-barrel"/>
</dbReference>
<dbReference type="NCBIfam" id="TIGR02118">
    <property type="entry name" value="EthD family reductase"/>
    <property type="match status" value="1"/>
</dbReference>
<dbReference type="Gene3D" id="3.30.70.100">
    <property type="match status" value="1"/>
</dbReference>
<dbReference type="InterPro" id="IPR009799">
    <property type="entry name" value="EthD_dom"/>
</dbReference>
<protein>
    <submittedName>
        <fullName evidence="2">Ethyl tert-butyl ether degradation protein EthD</fullName>
    </submittedName>
</protein>
<dbReference type="SUPFAM" id="SSF54909">
    <property type="entry name" value="Dimeric alpha+beta barrel"/>
    <property type="match status" value="1"/>
</dbReference>
<dbReference type="Proteomes" id="UP000066480">
    <property type="component" value="Chromosome"/>
</dbReference>
<dbReference type="Pfam" id="PF07110">
    <property type="entry name" value="EthD"/>
    <property type="match status" value="1"/>
</dbReference>
<dbReference type="RefSeq" id="WP_052590260.1">
    <property type="nucleotide sequence ID" value="NZ_CP011112.1"/>
</dbReference>
<evidence type="ECO:0000259" key="1">
    <source>
        <dbReference type="Pfam" id="PF07110"/>
    </source>
</evidence>
<dbReference type="PATRIC" id="fig|571913.6.peg.1028"/>
<gene>
    <name evidence="2" type="ORF">VV02_05040</name>
</gene>
<feature type="domain" description="EthD" evidence="1">
    <location>
        <begin position="17"/>
        <end position="91"/>
    </location>
</feature>
<accession>A0A0K1JF88</accession>
<dbReference type="AlphaFoldDB" id="A0A0K1JF88"/>
<sequence length="105" mass="11583">MIKVSIMYPTTPEARFDHDYYRDRHLPMIAELLGPACERWTIDRGVSGGGPGVDAPYVAMCHVYSESLDAFQAGFGPNVKQIMSDIGNYTDITPVMQISEVVVDG</sequence>